<evidence type="ECO:0000256" key="8">
    <source>
        <dbReference type="SAM" id="MobiDB-lite"/>
    </source>
</evidence>
<evidence type="ECO:0000313" key="10">
    <source>
        <dbReference type="EMBL" id="KAJ8275220.1"/>
    </source>
</evidence>
<keyword evidence="11" id="KW-1185">Reference proteome</keyword>
<organism evidence="10 11">
    <name type="scientific">Conger conger</name>
    <name type="common">Conger eel</name>
    <name type="synonym">Muraena conger</name>
    <dbReference type="NCBI Taxonomy" id="82655"/>
    <lineage>
        <taxon>Eukaryota</taxon>
        <taxon>Metazoa</taxon>
        <taxon>Chordata</taxon>
        <taxon>Craniata</taxon>
        <taxon>Vertebrata</taxon>
        <taxon>Euteleostomi</taxon>
        <taxon>Actinopterygii</taxon>
        <taxon>Neopterygii</taxon>
        <taxon>Teleostei</taxon>
        <taxon>Anguilliformes</taxon>
        <taxon>Congridae</taxon>
        <taxon>Conger</taxon>
    </lineage>
</organism>
<protein>
    <recommendedName>
        <fullName evidence="9">DDE Tnp4 domain-containing protein</fullName>
    </recommendedName>
</protein>
<accession>A0A9Q1DMI1</accession>
<evidence type="ECO:0000256" key="3">
    <source>
        <dbReference type="ARBA" id="ARBA00006958"/>
    </source>
</evidence>
<feature type="region of interest" description="Disordered" evidence="8">
    <location>
        <begin position="24"/>
        <end position="54"/>
    </location>
</feature>
<name>A0A9Q1DMI1_CONCO</name>
<dbReference type="GO" id="GO:0016787">
    <property type="term" value="F:hydrolase activity"/>
    <property type="evidence" value="ECO:0007669"/>
    <property type="project" value="UniProtKB-KW"/>
</dbReference>
<dbReference type="OrthoDB" id="8962680at2759"/>
<dbReference type="EMBL" id="JAFJMO010000006">
    <property type="protein sequence ID" value="KAJ8275220.1"/>
    <property type="molecule type" value="Genomic_DNA"/>
</dbReference>
<dbReference type="GO" id="GO:0004518">
    <property type="term" value="F:nuclease activity"/>
    <property type="evidence" value="ECO:0007669"/>
    <property type="project" value="UniProtKB-KW"/>
</dbReference>
<evidence type="ECO:0000256" key="5">
    <source>
        <dbReference type="ARBA" id="ARBA00022723"/>
    </source>
</evidence>
<proteinExistence type="inferred from homology"/>
<evidence type="ECO:0000256" key="2">
    <source>
        <dbReference type="ARBA" id="ARBA00004123"/>
    </source>
</evidence>
<evidence type="ECO:0000256" key="6">
    <source>
        <dbReference type="ARBA" id="ARBA00022801"/>
    </source>
</evidence>
<comment type="cofactor">
    <cofactor evidence="1">
        <name>a divalent metal cation</name>
        <dbReference type="ChEBI" id="CHEBI:60240"/>
    </cofactor>
</comment>
<dbReference type="AlphaFoldDB" id="A0A9Q1DMI1"/>
<gene>
    <name evidence="10" type="ORF">COCON_G00098450</name>
</gene>
<keyword evidence="4" id="KW-0540">Nuclease</keyword>
<dbReference type="GO" id="GO:0005634">
    <property type="term" value="C:nucleus"/>
    <property type="evidence" value="ECO:0007669"/>
    <property type="project" value="UniProtKB-SubCell"/>
</dbReference>
<keyword evidence="5" id="KW-0479">Metal-binding</keyword>
<comment type="similarity">
    <text evidence="3">Belongs to the HARBI1 family.</text>
</comment>
<comment type="caution">
    <text evidence="10">The sequence shown here is derived from an EMBL/GenBank/DDBJ whole genome shotgun (WGS) entry which is preliminary data.</text>
</comment>
<reference evidence="10" key="1">
    <citation type="journal article" date="2023" name="Science">
        <title>Genome structures resolve the early diversification of teleost fishes.</title>
        <authorList>
            <person name="Parey E."/>
            <person name="Louis A."/>
            <person name="Montfort J."/>
            <person name="Bouchez O."/>
            <person name="Roques C."/>
            <person name="Iampietro C."/>
            <person name="Lluch J."/>
            <person name="Castinel A."/>
            <person name="Donnadieu C."/>
            <person name="Desvignes T."/>
            <person name="Floi Bucao C."/>
            <person name="Jouanno E."/>
            <person name="Wen M."/>
            <person name="Mejri S."/>
            <person name="Dirks R."/>
            <person name="Jansen H."/>
            <person name="Henkel C."/>
            <person name="Chen W.J."/>
            <person name="Zahm M."/>
            <person name="Cabau C."/>
            <person name="Klopp C."/>
            <person name="Thompson A.W."/>
            <person name="Robinson-Rechavi M."/>
            <person name="Braasch I."/>
            <person name="Lecointre G."/>
            <person name="Bobe J."/>
            <person name="Postlethwait J.H."/>
            <person name="Berthelot C."/>
            <person name="Roest Crollius H."/>
            <person name="Guiguen Y."/>
        </authorList>
    </citation>
    <scope>NUCLEOTIDE SEQUENCE</scope>
    <source>
        <strain evidence="10">Concon-B</strain>
    </source>
</reference>
<feature type="domain" description="DDE Tnp4" evidence="9">
    <location>
        <begin position="252"/>
        <end position="407"/>
    </location>
</feature>
<dbReference type="Pfam" id="PF13359">
    <property type="entry name" value="DDE_Tnp_4"/>
    <property type="match status" value="1"/>
</dbReference>
<evidence type="ECO:0000256" key="4">
    <source>
        <dbReference type="ARBA" id="ARBA00022722"/>
    </source>
</evidence>
<dbReference type="InterPro" id="IPR027806">
    <property type="entry name" value="HARBI1_dom"/>
</dbReference>
<dbReference type="PANTHER" id="PTHR22930">
    <property type="match status" value="1"/>
</dbReference>
<evidence type="ECO:0000256" key="1">
    <source>
        <dbReference type="ARBA" id="ARBA00001968"/>
    </source>
</evidence>
<evidence type="ECO:0000313" key="11">
    <source>
        <dbReference type="Proteomes" id="UP001152803"/>
    </source>
</evidence>
<evidence type="ECO:0000256" key="7">
    <source>
        <dbReference type="ARBA" id="ARBA00023242"/>
    </source>
</evidence>
<dbReference type="InterPro" id="IPR045249">
    <property type="entry name" value="HARBI1-like"/>
</dbReference>
<dbReference type="GO" id="GO:0046872">
    <property type="term" value="F:metal ion binding"/>
    <property type="evidence" value="ECO:0007669"/>
    <property type="project" value="UniProtKB-KW"/>
</dbReference>
<sequence length="464" mass="51298">MTGSAVDDITAIGAYVRTSARLTSAVLSRSPSGPDFPGRGSSADNRGSGGGCGDTWGDHLTPLFAPHHSTRSEKRAAISWRRHFQEAGRRNSQKRHTPVKELDSDDNVPFVVDALRHLQEVRDKAERNYINTVVPKYSISEFQTHFQLTPTQVEELITSLEPLNWNFMRRKWPLRNIILSSLWTLSTLESYRDVAERFQTSKSVICDHLHEFCALIVEHFPDKIAWPKGAEAEASAAGFSLAGLPGTLCAVGSCHVPIDKPQGVPVPEAYLNGKMFYSVNLMAFCDHAGRFVHVSAEHPGGWHNSQVFRATEVGRALERDPHALLQGRHLAGDATFPLSEHLLTPFPDFGNLAARKGRYNRRILAALKAVQGAFRALHARFRRVKSLQMHSVAKTSTAVRACCILHNVCLENNNPVLLDDTDCDTVSQEPFHLLPNGHSGSLGGISKRQDIAASLSKKRPQDVM</sequence>
<evidence type="ECO:0000259" key="9">
    <source>
        <dbReference type="Pfam" id="PF13359"/>
    </source>
</evidence>
<dbReference type="Proteomes" id="UP001152803">
    <property type="component" value="Unassembled WGS sequence"/>
</dbReference>
<keyword evidence="7" id="KW-0539">Nucleus</keyword>
<keyword evidence="6" id="KW-0378">Hydrolase</keyword>
<dbReference type="PANTHER" id="PTHR22930:SF237">
    <property type="entry name" value="SI:CH73-257C13.2"/>
    <property type="match status" value="1"/>
</dbReference>
<comment type="subcellular location">
    <subcellularLocation>
        <location evidence="2">Nucleus</location>
    </subcellularLocation>
</comment>